<evidence type="ECO:0000313" key="2">
    <source>
        <dbReference type="Proteomes" id="UP001139031"/>
    </source>
</evidence>
<comment type="caution">
    <text evidence="1">The sequence shown here is derived from an EMBL/GenBank/DDBJ whole genome shotgun (WGS) entry which is preliminary data.</text>
</comment>
<name>A0ABS7TZS3_9BACT</name>
<organism evidence="1 2">
    <name type="scientific">Nannocystis pusilla</name>
    <dbReference type="NCBI Taxonomy" id="889268"/>
    <lineage>
        <taxon>Bacteria</taxon>
        <taxon>Pseudomonadati</taxon>
        <taxon>Myxococcota</taxon>
        <taxon>Polyangia</taxon>
        <taxon>Nannocystales</taxon>
        <taxon>Nannocystaceae</taxon>
        <taxon>Nannocystis</taxon>
    </lineage>
</organism>
<sequence>MSPLVFLLLLFVAFGLFGLISDRIDRKTQIRRVGVERRVTLEHLVPAHPRGRRWPGR</sequence>
<dbReference type="RefSeq" id="WP_224195510.1">
    <property type="nucleotide sequence ID" value="NZ_JAIRAU010000044.1"/>
</dbReference>
<dbReference type="Proteomes" id="UP001139031">
    <property type="component" value="Unassembled WGS sequence"/>
</dbReference>
<evidence type="ECO:0000313" key="1">
    <source>
        <dbReference type="EMBL" id="MBZ5713772.1"/>
    </source>
</evidence>
<proteinExistence type="predicted"/>
<protein>
    <submittedName>
        <fullName evidence="1">Uncharacterized protein</fullName>
    </submittedName>
</protein>
<gene>
    <name evidence="1" type="ORF">K7C98_31465</name>
</gene>
<keyword evidence="2" id="KW-1185">Reference proteome</keyword>
<dbReference type="EMBL" id="JAIRAU010000044">
    <property type="protein sequence ID" value="MBZ5713772.1"/>
    <property type="molecule type" value="Genomic_DNA"/>
</dbReference>
<accession>A0ABS7TZS3</accession>
<reference evidence="1" key="1">
    <citation type="submission" date="2021-08" db="EMBL/GenBank/DDBJ databases">
        <authorList>
            <person name="Stevens D.C."/>
        </authorList>
    </citation>
    <scope>NUCLEOTIDE SEQUENCE</scope>
    <source>
        <strain evidence="1">DSM 53165</strain>
    </source>
</reference>